<proteinExistence type="predicted"/>
<dbReference type="GO" id="GO:0003676">
    <property type="term" value="F:nucleic acid binding"/>
    <property type="evidence" value="ECO:0007669"/>
    <property type="project" value="InterPro"/>
</dbReference>
<dbReference type="Gene3D" id="3.30.420.10">
    <property type="entry name" value="Ribonuclease H-like superfamily/Ribonuclease H"/>
    <property type="match status" value="1"/>
</dbReference>
<protein>
    <recommendedName>
        <fullName evidence="3">Reverse transcriptase zinc-binding domain-containing protein</fullName>
    </recommendedName>
</protein>
<comment type="caution">
    <text evidence="1">The sequence shown here is derived from an EMBL/GenBank/DDBJ whole genome shotgun (WGS) entry which is preliminary data.</text>
</comment>
<evidence type="ECO:0000313" key="2">
    <source>
        <dbReference type="Proteomes" id="UP001215598"/>
    </source>
</evidence>
<dbReference type="EMBL" id="JARKIB010000017">
    <property type="protein sequence ID" value="KAJ7770093.1"/>
    <property type="molecule type" value="Genomic_DNA"/>
</dbReference>
<keyword evidence="2" id="KW-1185">Reference proteome</keyword>
<name>A0AAD7NPX7_9AGAR</name>
<organism evidence="1 2">
    <name type="scientific">Mycena metata</name>
    <dbReference type="NCBI Taxonomy" id="1033252"/>
    <lineage>
        <taxon>Eukaryota</taxon>
        <taxon>Fungi</taxon>
        <taxon>Dikarya</taxon>
        <taxon>Basidiomycota</taxon>
        <taxon>Agaricomycotina</taxon>
        <taxon>Agaricomycetes</taxon>
        <taxon>Agaricomycetidae</taxon>
        <taxon>Agaricales</taxon>
        <taxon>Marasmiineae</taxon>
        <taxon>Mycenaceae</taxon>
        <taxon>Mycena</taxon>
    </lineage>
</organism>
<dbReference type="Proteomes" id="UP001215598">
    <property type="component" value="Unassembled WGS sequence"/>
</dbReference>
<reference evidence="1" key="1">
    <citation type="submission" date="2023-03" db="EMBL/GenBank/DDBJ databases">
        <title>Massive genome expansion in bonnet fungi (Mycena s.s.) driven by repeated elements and novel gene families across ecological guilds.</title>
        <authorList>
            <consortium name="Lawrence Berkeley National Laboratory"/>
            <person name="Harder C.B."/>
            <person name="Miyauchi S."/>
            <person name="Viragh M."/>
            <person name="Kuo A."/>
            <person name="Thoen E."/>
            <person name="Andreopoulos B."/>
            <person name="Lu D."/>
            <person name="Skrede I."/>
            <person name="Drula E."/>
            <person name="Henrissat B."/>
            <person name="Morin E."/>
            <person name="Kohler A."/>
            <person name="Barry K."/>
            <person name="LaButti K."/>
            <person name="Morin E."/>
            <person name="Salamov A."/>
            <person name="Lipzen A."/>
            <person name="Mereny Z."/>
            <person name="Hegedus B."/>
            <person name="Baldrian P."/>
            <person name="Stursova M."/>
            <person name="Weitz H."/>
            <person name="Taylor A."/>
            <person name="Grigoriev I.V."/>
            <person name="Nagy L.G."/>
            <person name="Martin F."/>
            <person name="Kauserud H."/>
        </authorList>
    </citation>
    <scope>NUCLEOTIDE SEQUENCE</scope>
    <source>
        <strain evidence="1">CBHHK182m</strain>
    </source>
</reference>
<gene>
    <name evidence="1" type="ORF">B0H16DRAFT_1777204</name>
</gene>
<sequence>MLLASIGEGGKNLFDLEARNEALAIMKLKSYLDMENRPVWAKVADKNLAKKDKKTSKVAEYSRVNMFLQTWAPKHSNLSPKTKKMVNTGVKYGLKFDTLNPTKGISEQLPLWHHFGEDGGKRRINNTAPCQCLRNMHHAKYAEDAIVMASRLDDPEHIPRKTCMCIACMEDRTLVGCENPHICAKMARIRLDSMLPKWDPRVALPDEPQPATNDREDEITFVGPARISSLTEGFRIFTRQKASPGPPEVAGPMVLAPQNGENIAFAIAGATRLGGTAEARAGAGMVARQIQAQGTAIRVPDYLPQSKQSAEIVAALLSTRSTDPGVKLRIESGKDGLLKAMSKKLPVWEDRGWLNTPNSQSLQALTAALRERTAETKIAVVTASAEVEEAHSLARAGAEMVNADHVDLRIPDHLQLKGAKLSTLTQATAYRMIKSLKEKVHRKATGENVLATQEATKALFKNTPTEKMIWKSIRNKDISRQVRNFMWKTLHGAHRIGKFWAHIPEMEDRATCQHCGVVESMEHIVTECSRPGQKEIWALAETLWRKSHTTWPTVSFGGLMGAALATFPGNKEKSRGSARLYRILMTESMYLIWKIRWVALMNERLEIDRNLTNRVRFGKQHAIPSTTVLETWKGSLLNENELPPLWLREPEVLGDEAEIDNGKEPHTVADRFVRNAFPRGWFLIPNSPEGPGPLHFALRLEEANLY</sequence>
<evidence type="ECO:0000313" key="1">
    <source>
        <dbReference type="EMBL" id="KAJ7770093.1"/>
    </source>
</evidence>
<dbReference type="AlphaFoldDB" id="A0AAD7NPX7"/>
<dbReference type="InterPro" id="IPR036397">
    <property type="entry name" value="RNaseH_sf"/>
</dbReference>
<accession>A0AAD7NPX7</accession>
<evidence type="ECO:0008006" key="3">
    <source>
        <dbReference type="Google" id="ProtNLM"/>
    </source>
</evidence>